<dbReference type="STRING" id="53346.A5802_001048"/>
<dbReference type="PROSITE" id="PS00571">
    <property type="entry name" value="AMIDASES"/>
    <property type="match status" value="1"/>
</dbReference>
<dbReference type="InterPro" id="IPR036928">
    <property type="entry name" value="AS_sf"/>
</dbReference>
<dbReference type="PANTHER" id="PTHR11895">
    <property type="entry name" value="TRANSAMIDASE"/>
    <property type="match status" value="1"/>
</dbReference>
<organism evidence="3 4">
    <name type="scientific">Enterococcus mundtii</name>
    <dbReference type="NCBI Taxonomy" id="53346"/>
    <lineage>
        <taxon>Bacteria</taxon>
        <taxon>Bacillati</taxon>
        <taxon>Bacillota</taxon>
        <taxon>Bacilli</taxon>
        <taxon>Lactobacillales</taxon>
        <taxon>Enterococcaceae</taxon>
        <taxon>Enterococcus</taxon>
    </lineage>
</organism>
<dbReference type="Gene3D" id="3.90.1300.10">
    <property type="entry name" value="Amidase signature (AS) domain"/>
    <property type="match status" value="1"/>
</dbReference>
<dbReference type="EMBL" id="MSTR01000003">
    <property type="protein sequence ID" value="ONN44040.1"/>
    <property type="molecule type" value="Genomic_DNA"/>
</dbReference>
<evidence type="ECO:0000313" key="3">
    <source>
        <dbReference type="EMBL" id="ONN44040.1"/>
    </source>
</evidence>
<dbReference type="SUPFAM" id="SSF75304">
    <property type="entry name" value="Amidase signature (AS) enzymes"/>
    <property type="match status" value="1"/>
</dbReference>
<accession>A0A1V2UKT5</accession>
<dbReference type="OrthoDB" id="9811471at2"/>
<sequence length="485" mass="52716">MKDATYLANGLRTKQFSLEELFTETKRKIEKFNPEINAFVTLEALDFQSNVKRPQLESDSLLAGIPFPLKMLGQEKKGWLATSGSRIFEEHRASKNSNYVQAVEKAGLVSFGQTNAPEFGFKNITDPQLYGPARNPWNLAYSPGGSSGGAAAAVAAGIVPMAGASDGGGSIRIPASFSGLIGLKPSRGTMPVGPNAWRGWQGAAIDFGLTISMRDTKALFQALQGINSGAPYQVTTAFWQQQPVKERLKIAVCVDSPIGSKVSVDAQIAVQKALHFLEQSGHEIVEIPYPLDGRTLINSYYQMNGAETAAMIESIENGVQRGIESNELEPISWTLWQYGKKLSAADYVQSLHVWDHAAVTMESLFESFDLFLSPTTADTAPKITADLQSDSIRQQMADVPHLSADEGLAVVSAMFEESLTITPYTQLANLTGQPAISLPTHVSEQGLPLGIQFMAARGREDLLFQIGELFEKHGLFYLPPEIEQA</sequence>
<evidence type="ECO:0000259" key="2">
    <source>
        <dbReference type="Pfam" id="PF01425"/>
    </source>
</evidence>
<dbReference type="PANTHER" id="PTHR11895:SF7">
    <property type="entry name" value="GLUTAMYL-TRNA(GLN) AMIDOTRANSFERASE SUBUNIT A, MITOCHONDRIAL"/>
    <property type="match status" value="1"/>
</dbReference>
<dbReference type="AlphaFoldDB" id="A0A1V2UKT5"/>
<dbReference type="RefSeq" id="WP_077151313.1">
    <property type="nucleotide sequence ID" value="NZ_CABMMO010000003.1"/>
</dbReference>
<comment type="caution">
    <text evidence="3">The sequence shown here is derived from an EMBL/GenBank/DDBJ whole genome shotgun (WGS) entry which is preliminary data.</text>
</comment>
<protein>
    <submittedName>
        <fullName evidence="3">Amidase</fullName>
    </submittedName>
</protein>
<feature type="domain" description="Amidase" evidence="2">
    <location>
        <begin position="22"/>
        <end position="463"/>
    </location>
</feature>
<evidence type="ECO:0000256" key="1">
    <source>
        <dbReference type="ARBA" id="ARBA00009199"/>
    </source>
</evidence>
<dbReference type="InterPro" id="IPR000120">
    <property type="entry name" value="Amidase"/>
</dbReference>
<dbReference type="InterPro" id="IPR020556">
    <property type="entry name" value="Amidase_CS"/>
</dbReference>
<dbReference type="Pfam" id="PF01425">
    <property type="entry name" value="Amidase"/>
    <property type="match status" value="1"/>
</dbReference>
<comment type="similarity">
    <text evidence="1">Belongs to the amidase family.</text>
</comment>
<dbReference type="Proteomes" id="UP000189299">
    <property type="component" value="Unassembled WGS sequence"/>
</dbReference>
<evidence type="ECO:0000313" key="4">
    <source>
        <dbReference type="Proteomes" id="UP000189299"/>
    </source>
</evidence>
<dbReference type="NCBIfam" id="NF005099">
    <property type="entry name" value="PRK06529.1"/>
    <property type="match status" value="1"/>
</dbReference>
<reference evidence="3 4" key="1">
    <citation type="submission" date="2016-12" db="EMBL/GenBank/DDBJ databases">
        <authorList>
            <person name="Song W.-J."/>
            <person name="Kurnit D.M."/>
        </authorList>
    </citation>
    <scope>NUCLEOTIDE SEQUENCE [LARGE SCALE GENOMIC DNA]</scope>
    <source>
        <strain evidence="3 4">CGB1038-1_S1</strain>
    </source>
</reference>
<proteinExistence type="inferred from homology"/>
<name>A0A1V2UKT5_ENTMU</name>
<gene>
    <name evidence="3" type="ORF">BTN92_04180</name>
</gene>
<dbReference type="GO" id="GO:0003824">
    <property type="term" value="F:catalytic activity"/>
    <property type="evidence" value="ECO:0007669"/>
    <property type="project" value="InterPro"/>
</dbReference>
<dbReference type="InterPro" id="IPR023631">
    <property type="entry name" value="Amidase_dom"/>
</dbReference>